<dbReference type="Proteomes" id="UP000095287">
    <property type="component" value="Unplaced"/>
</dbReference>
<keyword evidence="11" id="KW-0406">Ion transport</keyword>
<keyword evidence="9" id="KW-0106">Calcium</keyword>
<dbReference type="InterPro" id="IPR009567">
    <property type="entry name" value="SARAF"/>
</dbReference>
<keyword evidence="8" id="KW-0256">Endoplasmic reticulum</keyword>
<evidence type="ECO:0000256" key="13">
    <source>
        <dbReference type="ARBA" id="ARBA00031116"/>
    </source>
</evidence>
<evidence type="ECO:0000313" key="17">
    <source>
        <dbReference type="Proteomes" id="UP000095287"/>
    </source>
</evidence>
<feature type="transmembrane region" description="Helical" evidence="15">
    <location>
        <begin position="141"/>
        <end position="159"/>
    </location>
</feature>
<dbReference type="WBParaSite" id="L893_g9737.t1">
    <property type="protein sequence ID" value="L893_g9737.t1"/>
    <property type="gene ID" value="L893_g9737"/>
</dbReference>
<dbReference type="AlphaFoldDB" id="A0A1I8AWQ9"/>
<dbReference type="PANTHER" id="PTHR15929">
    <property type="entry name" value="STORE-OPERATED CALCIUM ENTRY-ASSOCIATED REGULATORY FACTOR"/>
    <property type="match status" value="1"/>
</dbReference>
<evidence type="ECO:0000256" key="1">
    <source>
        <dbReference type="ARBA" id="ARBA00004115"/>
    </source>
</evidence>
<evidence type="ECO:0000256" key="4">
    <source>
        <dbReference type="ARBA" id="ARBA00022448"/>
    </source>
</evidence>
<dbReference type="Pfam" id="PF06682">
    <property type="entry name" value="SARAF"/>
    <property type="match status" value="1"/>
</dbReference>
<evidence type="ECO:0000256" key="5">
    <source>
        <dbReference type="ARBA" id="ARBA00022568"/>
    </source>
</evidence>
<feature type="signal peptide" evidence="16">
    <location>
        <begin position="1"/>
        <end position="21"/>
    </location>
</feature>
<feature type="chain" id="PRO_5009315193" description="Store-operated calcium entry-associated regulatory factor" evidence="16">
    <location>
        <begin position="22"/>
        <end position="293"/>
    </location>
</feature>
<evidence type="ECO:0000256" key="6">
    <source>
        <dbReference type="ARBA" id="ARBA00022692"/>
    </source>
</evidence>
<comment type="subcellular location">
    <subcellularLocation>
        <location evidence="1">Endoplasmic reticulum membrane</location>
        <topology evidence="1">Single-pass type I membrane protein</topology>
    </subcellularLocation>
</comment>
<dbReference type="GO" id="GO:0005789">
    <property type="term" value="C:endoplasmic reticulum membrane"/>
    <property type="evidence" value="ECO:0007669"/>
    <property type="project" value="UniProtKB-SubCell"/>
</dbReference>
<evidence type="ECO:0000256" key="11">
    <source>
        <dbReference type="ARBA" id="ARBA00023065"/>
    </source>
</evidence>
<evidence type="ECO:0000256" key="12">
    <source>
        <dbReference type="ARBA" id="ARBA00023136"/>
    </source>
</evidence>
<keyword evidence="12 15" id="KW-0472">Membrane</keyword>
<dbReference type="GO" id="GO:2001256">
    <property type="term" value="P:regulation of store-operated calcium entry"/>
    <property type="evidence" value="ECO:0007669"/>
    <property type="project" value="InterPro"/>
</dbReference>
<evidence type="ECO:0000256" key="14">
    <source>
        <dbReference type="SAM" id="MobiDB-lite"/>
    </source>
</evidence>
<dbReference type="PANTHER" id="PTHR15929:SF0">
    <property type="entry name" value="STORE-OPERATED CALCIUM ENTRY-ASSOCIATED REGULATORY FACTOR"/>
    <property type="match status" value="1"/>
</dbReference>
<evidence type="ECO:0000256" key="8">
    <source>
        <dbReference type="ARBA" id="ARBA00022824"/>
    </source>
</evidence>
<evidence type="ECO:0000313" key="18">
    <source>
        <dbReference type="WBParaSite" id="L893_g9737.t1"/>
    </source>
</evidence>
<evidence type="ECO:0000256" key="2">
    <source>
        <dbReference type="ARBA" id="ARBA00006833"/>
    </source>
</evidence>
<keyword evidence="17" id="KW-1185">Reference proteome</keyword>
<organism evidence="17 18">
    <name type="scientific">Steinernema glaseri</name>
    <dbReference type="NCBI Taxonomy" id="37863"/>
    <lineage>
        <taxon>Eukaryota</taxon>
        <taxon>Metazoa</taxon>
        <taxon>Ecdysozoa</taxon>
        <taxon>Nematoda</taxon>
        <taxon>Chromadorea</taxon>
        <taxon>Rhabditida</taxon>
        <taxon>Tylenchina</taxon>
        <taxon>Panagrolaimomorpha</taxon>
        <taxon>Strongyloidoidea</taxon>
        <taxon>Steinernematidae</taxon>
        <taxon>Steinernema</taxon>
    </lineage>
</organism>
<feature type="region of interest" description="Disordered" evidence="14">
    <location>
        <begin position="256"/>
        <end position="293"/>
    </location>
</feature>
<evidence type="ECO:0000256" key="15">
    <source>
        <dbReference type="SAM" id="Phobius"/>
    </source>
</evidence>
<feature type="region of interest" description="Disordered" evidence="14">
    <location>
        <begin position="169"/>
        <end position="220"/>
    </location>
</feature>
<sequence>MMKLGIPHFIGLISLLSVVSCMSYKKVLLKDVQALTFTNGMYTTARRGSPIPQIKCIGGSAGNRFTPKSVQCYNRGSDGIDVQWECTADMPKKYKFGQISVSCEGFDYAADPYVLHGSCGLEYNLEYNSDYKGNNSDNMDVLPWIALIMFILFAIYIFMRGPVNDMADDAQFRRSGGPGYPPGGPPPPGFHPPPSAPPPYSHADPNVKNTQAGSGGSASFQPGFWTGAGLGALGGYMFGSRTNGGRRRHFARENNYDYYDEGPSTSGVHHRSSPSSSNSDTHTSSGFGGTTRR</sequence>
<keyword evidence="10 15" id="KW-1133">Transmembrane helix</keyword>
<keyword evidence="6 15" id="KW-0812">Transmembrane</keyword>
<keyword evidence="5" id="KW-0109">Calcium transport</keyword>
<name>A0A1I8AWQ9_9BILA</name>
<evidence type="ECO:0000256" key="3">
    <source>
        <dbReference type="ARBA" id="ARBA00016584"/>
    </source>
</evidence>
<evidence type="ECO:0000256" key="9">
    <source>
        <dbReference type="ARBA" id="ARBA00022837"/>
    </source>
</evidence>
<feature type="compositionally biased region" description="Pro residues" evidence="14">
    <location>
        <begin position="179"/>
        <end position="200"/>
    </location>
</feature>
<protein>
    <recommendedName>
        <fullName evidence="3">Store-operated calcium entry-associated regulatory factor</fullName>
    </recommendedName>
    <alternativeName>
        <fullName evidence="13">Transmembrane protein 66</fullName>
    </alternativeName>
</protein>
<feature type="compositionally biased region" description="Low complexity" evidence="14">
    <location>
        <begin position="273"/>
        <end position="285"/>
    </location>
</feature>
<accession>A0A1I8AWQ9</accession>
<evidence type="ECO:0000256" key="10">
    <source>
        <dbReference type="ARBA" id="ARBA00022989"/>
    </source>
</evidence>
<comment type="similarity">
    <text evidence="2">Belongs to the SARAF family.</text>
</comment>
<reference evidence="18" key="1">
    <citation type="submission" date="2016-11" db="UniProtKB">
        <authorList>
            <consortium name="WormBaseParasite"/>
        </authorList>
    </citation>
    <scope>IDENTIFICATION</scope>
</reference>
<evidence type="ECO:0000256" key="16">
    <source>
        <dbReference type="SAM" id="SignalP"/>
    </source>
</evidence>
<keyword evidence="7 16" id="KW-0732">Signal</keyword>
<dbReference type="PROSITE" id="PS51257">
    <property type="entry name" value="PROKAR_LIPOPROTEIN"/>
    <property type="match status" value="1"/>
</dbReference>
<feature type="compositionally biased region" description="Polar residues" evidence="14">
    <location>
        <begin position="207"/>
        <end position="220"/>
    </location>
</feature>
<dbReference type="GO" id="GO:0006816">
    <property type="term" value="P:calcium ion transport"/>
    <property type="evidence" value="ECO:0007669"/>
    <property type="project" value="UniProtKB-KW"/>
</dbReference>
<evidence type="ECO:0000256" key="7">
    <source>
        <dbReference type="ARBA" id="ARBA00022729"/>
    </source>
</evidence>
<proteinExistence type="inferred from homology"/>
<keyword evidence="4" id="KW-0813">Transport</keyword>